<dbReference type="InterPro" id="IPR020449">
    <property type="entry name" value="Tscrpt_reg_AraC-type_HTH"/>
</dbReference>
<evidence type="ECO:0000313" key="8">
    <source>
        <dbReference type="Proteomes" id="UP001305702"/>
    </source>
</evidence>
<evidence type="ECO:0000256" key="1">
    <source>
        <dbReference type="ARBA" id="ARBA00023015"/>
    </source>
</evidence>
<feature type="modified residue" description="4-aspartylphosphate" evidence="4">
    <location>
        <position position="55"/>
    </location>
</feature>
<dbReference type="CDD" id="cd17536">
    <property type="entry name" value="REC_YesN-like"/>
    <property type="match status" value="1"/>
</dbReference>
<feature type="domain" description="HTH araC/xylS-type" evidence="5">
    <location>
        <begin position="382"/>
        <end position="480"/>
    </location>
</feature>
<dbReference type="AlphaFoldDB" id="A0AA96LDY1"/>
<feature type="domain" description="Response regulatory" evidence="6">
    <location>
        <begin position="3"/>
        <end position="120"/>
    </location>
</feature>
<dbReference type="Pfam" id="PF12833">
    <property type="entry name" value="HTH_18"/>
    <property type="match status" value="1"/>
</dbReference>
<dbReference type="InterPro" id="IPR018060">
    <property type="entry name" value="HTH_AraC"/>
</dbReference>
<dbReference type="Pfam" id="PF00072">
    <property type="entry name" value="Response_reg"/>
    <property type="match status" value="1"/>
</dbReference>
<dbReference type="Gene3D" id="1.10.10.60">
    <property type="entry name" value="Homeodomain-like"/>
    <property type="match status" value="2"/>
</dbReference>
<evidence type="ECO:0000259" key="6">
    <source>
        <dbReference type="PROSITE" id="PS50110"/>
    </source>
</evidence>
<evidence type="ECO:0000259" key="5">
    <source>
        <dbReference type="PROSITE" id="PS01124"/>
    </source>
</evidence>
<dbReference type="InterPro" id="IPR001789">
    <property type="entry name" value="Sig_transdc_resp-reg_receiver"/>
</dbReference>
<dbReference type="PANTHER" id="PTHR43280">
    <property type="entry name" value="ARAC-FAMILY TRANSCRIPTIONAL REGULATOR"/>
    <property type="match status" value="1"/>
</dbReference>
<dbReference type="InterPro" id="IPR009057">
    <property type="entry name" value="Homeodomain-like_sf"/>
</dbReference>
<dbReference type="KEGG" id="paun:MJA45_02805"/>
<dbReference type="PROSITE" id="PS01124">
    <property type="entry name" value="HTH_ARAC_FAMILY_2"/>
    <property type="match status" value="1"/>
</dbReference>
<keyword evidence="3" id="KW-0804">Transcription</keyword>
<evidence type="ECO:0000256" key="2">
    <source>
        <dbReference type="ARBA" id="ARBA00023125"/>
    </source>
</evidence>
<dbReference type="GO" id="GO:0000160">
    <property type="term" value="P:phosphorelay signal transduction system"/>
    <property type="evidence" value="ECO:0007669"/>
    <property type="project" value="InterPro"/>
</dbReference>
<dbReference type="PROSITE" id="PS00041">
    <property type="entry name" value="HTH_ARAC_FAMILY_1"/>
    <property type="match status" value="1"/>
</dbReference>
<dbReference type="SMART" id="SM00342">
    <property type="entry name" value="HTH_ARAC"/>
    <property type="match status" value="1"/>
</dbReference>
<protein>
    <submittedName>
        <fullName evidence="7">Response regulator</fullName>
    </submittedName>
</protein>
<evidence type="ECO:0000256" key="4">
    <source>
        <dbReference type="PROSITE-ProRule" id="PRU00169"/>
    </source>
</evidence>
<dbReference type="RefSeq" id="WP_315605784.1">
    <property type="nucleotide sequence ID" value="NZ_CP130318.1"/>
</dbReference>
<evidence type="ECO:0000256" key="3">
    <source>
        <dbReference type="ARBA" id="ARBA00023163"/>
    </source>
</evidence>
<keyword evidence="8" id="KW-1185">Reference proteome</keyword>
<keyword evidence="4" id="KW-0597">Phosphoprotein</keyword>
<organism evidence="7 8">
    <name type="scientific">Paenibacillus aurantius</name>
    <dbReference type="NCBI Taxonomy" id="2918900"/>
    <lineage>
        <taxon>Bacteria</taxon>
        <taxon>Bacillati</taxon>
        <taxon>Bacillota</taxon>
        <taxon>Bacilli</taxon>
        <taxon>Bacillales</taxon>
        <taxon>Paenibacillaceae</taxon>
        <taxon>Paenibacillus</taxon>
    </lineage>
</organism>
<gene>
    <name evidence="7" type="ORF">MJA45_02805</name>
</gene>
<dbReference type="GO" id="GO:0043565">
    <property type="term" value="F:sequence-specific DNA binding"/>
    <property type="evidence" value="ECO:0007669"/>
    <property type="project" value="InterPro"/>
</dbReference>
<dbReference type="Gene3D" id="3.40.50.2300">
    <property type="match status" value="1"/>
</dbReference>
<sequence length="488" mass="54385">MYKVLLVDDEKWIVESLKGTVDWRALGYEVVGEAYNGRDALDKMARMHPDVAFIDIRMPGMNGIELIRQVSALGYPVLCIIASGYAEFDYARQAMQHGAVDYCLKPFDREEIERVLDNVKPKMAQATLLLQAELLNAMNGEEGDSSLSHPSVDQAFTRLAGPGWEEEGGMAAVAVQGGGGEWIAEEGMGASLPIGRGKTVYFVNLRHLSLVKERFAAPALPHPTGVGISRPFVEVRQIRARVEAADLASYQFFLTGAKLADEADAPTEDALDREGVHDLTESLVRRDGGRAELALERISTRFQAGLGTIRQAFYLYNLVLSFVYSTGKQGDGGEPYLQDYNELVSVYGTVGRMLKSLRSIVAAGHAAFPDIEDETQGEKLLRRIIRYVEGHFRERLSVQEISKQFGIHPNYLSHLFKKEMQVNFTKYLTDIRMEHAARVLVQTSLPVGEVAEQSGYDDYFYFAKLFKKHTGKTPSEYRVGRSTDPNLP</sequence>
<dbReference type="SUPFAM" id="SSF52172">
    <property type="entry name" value="CheY-like"/>
    <property type="match status" value="1"/>
</dbReference>
<dbReference type="PRINTS" id="PR00032">
    <property type="entry name" value="HTHARAC"/>
</dbReference>
<dbReference type="InterPro" id="IPR011006">
    <property type="entry name" value="CheY-like_superfamily"/>
</dbReference>
<name>A0AA96LDY1_9BACL</name>
<dbReference type="EMBL" id="CP130318">
    <property type="protein sequence ID" value="WNQ12007.1"/>
    <property type="molecule type" value="Genomic_DNA"/>
</dbReference>
<reference evidence="7 8" key="1">
    <citation type="submission" date="2022-02" db="EMBL/GenBank/DDBJ databases">
        <title>Paenibacillus sp. MBLB1776 Whole Genome Shotgun Sequencing.</title>
        <authorList>
            <person name="Hwang C.Y."/>
            <person name="Cho E.-S."/>
            <person name="Seo M.-J."/>
        </authorList>
    </citation>
    <scope>NUCLEOTIDE SEQUENCE [LARGE SCALE GENOMIC DNA]</scope>
    <source>
        <strain evidence="7 8">MBLB1776</strain>
    </source>
</reference>
<proteinExistence type="predicted"/>
<evidence type="ECO:0000313" key="7">
    <source>
        <dbReference type="EMBL" id="WNQ12007.1"/>
    </source>
</evidence>
<accession>A0AA96LDY1</accession>
<keyword evidence="2" id="KW-0238">DNA-binding</keyword>
<dbReference type="Proteomes" id="UP001305702">
    <property type="component" value="Chromosome"/>
</dbReference>
<dbReference type="SMART" id="SM00448">
    <property type="entry name" value="REC"/>
    <property type="match status" value="1"/>
</dbReference>
<dbReference type="GO" id="GO:0003700">
    <property type="term" value="F:DNA-binding transcription factor activity"/>
    <property type="evidence" value="ECO:0007669"/>
    <property type="project" value="InterPro"/>
</dbReference>
<dbReference type="InterPro" id="IPR018062">
    <property type="entry name" value="HTH_AraC-typ_CS"/>
</dbReference>
<dbReference type="SUPFAM" id="SSF46689">
    <property type="entry name" value="Homeodomain-like"/>
    <property type="match status" value="2"/>
</dbReference>
<dbReference type="PANTHER" id="PTHR43280:SF2">
    <property type="entry name" value="HTH-TYPE TRANSCRIPTIONAL REGULATOR EXSA"/>
    <property type="match status" value="1"/>
</dbReference>
<keyword evidence="1" id="KW-0805">Transcription regulation</keyword>
<dbReference type="PROSITE" id="PS50110">
    <property type="entry name" value="RESPONSE_REGULATORY"/>
    <property type="match status" value="1"/>
</dbReference>